<dbReference type="Pfam" id="PF00072">
    <property type="entry name" value="Response_reg"/>
    <property type="match status" value="1"/>
</dbReference>
<dbReference type="SUPFAM" id="SSF52172">
    <property type="entry name" value="CheY-like"/>
    <property type="match status" value="1"/>
</dbReference>
<dbReference type="InterPro" id="IPR050595">
    <property type="entry name" value="Bact_response_regulator"/>
</dbReference>
<evidence type="ECO:0000259" key="6">
    <source>
        <dbReference type="PROSITE" id="PS50110"/>
    </source>
</evidence>
<protein>
    <recommendedName>
        <fullName evidence="1">Stage 0 sporulation protein A homolog</fullName>
    </recommendedName>
</protein>
<evidence type="ECO:0000256" key="3">
    <source>
        <dbReference type="ARBA" id="ARBA00024867"/>
    </source>
</evidence>
<dbReference type="CDD" id="cd06170">
    <property type="entry name" value="LuxR_C_like"/>
    <property type="match status" value="1"/>
</dbReference>
<dbReference type="Gene3D" id="3.40.50.2300">
    <property type="match status" value="1"/>
</dbReference>
<evidence type="ECO:0000259" key="5">
    <source>
        <dbReference type="PROSITE" id="PS50043"/>
    </source>
</evidence>
<dbReference type="InterPro" id="IPR036388">
    <property type="entry name" value="WH-like_DNA-bd_sf"/>
</dbReference>
<evidence type="ECO:0000313" key="7">
    <source>
        <dbReference type="EMBL" id="HHY29022.1"/>
    </source>
</evidence>
<dbReference type="PANTHER" id="PTHR44591">
    <property type="entry name" value="STRESS RESPONSE REGULATOR PROTEIN 1"/>
    <property type="match status" value="1"/>
</dbReference>
<evidence type="ECO:0000256" key="1">
    <source>
        <dbReference type="ARBA" id="ARBA00018672"/>
    </source>
</evidence>
<feature type="modified residue" description="4-aspartylphosphate" evidence="4">
    <location>
        <position position="55"/>
    </location>
</feature>
<gene>
    <name evidence="7" type="ORF">GX523_20195</name>
</gene>
<organism evidence="7 8">
    <name type="scientific">Desulfitobacterium dehalogenans</name>
    <dbReference type="NCBI Taxonomy" id="36854"/>
    <lineage>
        <taxon>Bacteria</taxon>
        <taxon>Bacillati</taxon>
        <taxon>Bacillota</taxon>
        <taxon>Clostridia</taxon>
        <taxon>Eubacteriales</taxon>
        <taxon>Desulfitobacteriaceae</taxon>
        <taxon>Desulfitobacterium</taxon>
    </lineage>
</organism>
<comment type="function">
    <text evidence="3">May play the central regulatory role in sporulation. It may be an element of the effector pathway responsible for the activation of sporulation genes in response to nutritional stress. Spo0A may act in concert with spo0H (a sigma factor) to control the expression of some genes that are critical to the sporulation process.</text>
</comment>
<dbReference type="EMBL" id="DUTF01000430">
    <property type="protein sequence ID" value="HHY29022.1"/>
    <property type="molecule type" value="Genomic_DNA"/>
</dbReference>
<dbReference type="AlphaFoldDB" id="A0A7C6Z7P5"/>
<dbReference type="InterPro" id="IPR001789">
    <property type="entry name" value="Sig_transdc_resp-reg_receiver"/>
</dbReference>
<comment type="caution">
    <text evidence="7">The sequence shown here is derived from an EMBL/GenBank/DDBJ whole genome shotgun (WGS) entry which is preliminary data.</text>
</comment>
<dbReference type="Proteomes" id="UP000553059">
    <property type="component" value="Unassembled WGS sequence"/>
</dbReference>
<sequence>MNSKYTVLIVDDDGVFLDMAEEALREDFSVSTALSGYEALKLIAEGFVPDIILIDIDMPGLNGFETLTKLRANQPTAAIPVLFLTGLDPWENEARGFALGAQDYISKPFVQSALPLRVKNHIETARRLREKNTLDEEKLQRLTEPLTETEMKVVRLLAKGYANEEIAQELHYSLVYVKKLVMRVFAKLNIEHRGKIFNYLK</sequence>
<reference evidence="7 8" key="1">
    <citation type="journal article" date="2020" name="Biotechnol. Biofuels">
        <title>New insights from the biogas microbiome by comprehensive genome-resolved metagenomics of nearly 1600 species originating from multiple anaerobic digesters.</title>
        <authorList>
            <person name="Campanaro S."/>
            <person name="Treu L."/>
            <person name="Rodriguez-R L.M."/>
            <person name="Kovalovszki A."/>
            <person name="Ziels R.M."/>
            <person name="Maus I."/>
            <person name="Zhu X."/>
            <person name="Kougias P.G."/>
            <person name="Basile A."/>
            <person name="Luo G."/>
            <person name="Schluter A."/>
            <person name="Konstantinidis K.T."/>
            <person name="Angelidaki I."/>
        </authorList>
    </citation>
    <scope>NUCLEOTIDE SEQUENCE [LARGE SCALE GENOMIC DNA]</scope>
    <source>
        <strain evidence="7">AS05jafATM_4</strain>
    </source>
</reference>
<dbReference type="Gene3D" id="1.10.10.10">
    <property type="entry name" value="Winged helix-like DNA-binding domain superfamily/Winged helix DNA-binding domain"/>
    <property type="match status" value="1"/>
</dbReference>
<dbReference type="InterPro" id="IPR011006">
    <property type="entry name" value="CheY-like_superfamily"/>
</dbReference>
<evidence type="ECO:0000256" key="4">
    <source>
        <dbReference type="PROSITE-ProRule" id="PRU00169"/>
    </source>
</evidence>
<feature type="domain" description="Response regulatory" evidence="6">
    <location>
        <begin position="6"/>
        <end position="122"/>
    </location>
</feature>
<evidence type="ECO:0000313" key="8">
    <source>
        <dbReference type="Proteomes" id="UP000553059"/>
    </source>
</evidence>
<dbReference type="SMART" id="SM00448">
    <property type="entry name" value="REC"/>
    <property type="match status" value="1"/>
</dbReference>
<dbReference type="PROSITE" id="PS50110">
    <property type="entry name" value="RESPONSE_REGULATORY"/>
    <property type="match status" value="1"/>
</dbReference>
<dbReference type="Pfam" id="PF00196">
    <property type="entry name" value="GerE"/>
    <property type="match status" value="1"/>
</dbReference>
<evidence type="ECO:0000256" key="2">
    <source>
        <dbReference type="ARBA" id="ARBA00022553"/>
    </source>
</evidence>
<proteinExistence type="predicted"/>
<dbReference type="GO" id="GO:0000160">
    <property type="term" value="P:phosphorelay signal transduction system"/>
    <property type="evidence" value="ECO:0007669"/>
    <property type="project" value="InterPro"/>
</dbReference>
<keyword evidence="2 4" id="KW-0597">Phosphoprotein</keyword>
<dbReference type="SMART" id="SM00421">
    <property type="entry name" value="HTH_LUXR"/>
    <property type="match status" value="1"/>
</dbReference>
<dbReference type="PROSITE" id="PS50043">
    <property type="entry name" value="HTH_LUXR_2"/>
    <property type="match status" value="1"/>
</dbReference>
<dbReference type="InterPro" id="IPR000792">
    <property type="entry name" value="Tscrpt_reg_LuxR_C"/>
</dbReference>
<dbReference type="PANTHER" id="PTHR44591:SF3">
    <property type="entry name" value="RESPONSE REGULATORY DOMAIN-CONTAINING PROTEIN"/>
    <property type="match status" value="1"/>
</dbReference>
<feature type="domain" description="HTH luxR-type" evidence="5">
    <location>
        <begin position="139"/>
        <end position="201"/>
    </location>
</feature>
<dbReference type="GO" id="GO:0006355">
    <property type="term" value="P:regulation of DNA-templated transcription"/>
    <property type="evidence" value="ECO:0007669"/>
    <property type="project" value="InterPro"/>
</dbReference>
<accession>A0A7C6Z7P5</accession>
<name>A0A7C6Z7P5_9FIRM</name>